<dbReference type="AlphaFoldDB" id="A0A2B7XXH9"/>
<proteinExistence type="predicted"/>
<dbReference type="OrthoDB" id="5310784at2759"/>
<protein>
    <submittedName>
        <fullName evidence="1">Uncharacterized protein</fullName>
    </submittedName>
</protein>
<evidence type="ECO:0000313" key="1">
    <source>
        <dbReference type="EMBL" id="PGH13730.1"/>
    </source>
</evidence>
<dbReference type="Pfam" id="PF14441">
    <property type="entry name" value="OTT_1508_deam"/>
    <property type="match status" value="1"/>
</dbReference>
<keyword evidence="2" id="KW-1185">Reference proteome</keyword>
<evidence type="ECO:0000313" key="2">
    <source>
        <dbReference type="Proteomes" id="UP000224634"/>
    </source>
</evidence>
<dbReference type="Proteomes" id="UP000224634">
    <property type="component" value="Unassembled WGS sequence"/>
</dbReference>
<comment type="caution">
    <text evidence="1">The sequence shown here is derived from an EMBL/GenBank/DDBJ whole genome shotgun (WGS) entry which is preliminary data.</text>
</comment>
<reference evidence="1 2" key="1">
    <citation type="submission" date="2017-10" db="EMBL/GenBank/DDBJ databases">
        <title>Comparative genomics in systemic dimorphic fungi from Ajellomycetaceae.</title>
        <authorList>
            <person name="Munoz J.F."/>
            <person name="Mcewen J.G."/>
            <person name="Clay O.K."/>
            <person name="Cuomo C.A."/>
        </authorList>
    </citation>
    <scope>NUCLEOTIDE SEQUENCE [LARGE SCALE GENOMIC DNA]</scope>
    <source>
        <strain evidence="1 2">UAMH7299</strain>
    </source>
</reference>
<sequence>MSVENGKTGLKFFKVDTRCKVASGDLAVYELAKGVEDLSYSTDFYAELKANLSPKKLRRVVEELAHIQRPMEGQCPGFRNIKIVLLDSLPPRKVKAWRFPKGESPVTSQLELKFRNEVEKNKNVHAEMMLMTYLLGSRRPSSEGFPYLGVSKKTCLLCGYILREMGRFETRGNHGKCYSR</sequence>
<dbReference type="InterPro" id="IPR027796">
    <property type="entry name" value="OTT_1508_deam-like"/>
</dbReference>
<dbReference type="STRING" id="1447883.A0A2B7XXH9"/>
<accession>A0A2B7XXH9</accession>
<dbReference type="EMBL" id="PDNA01000101">
    <property type="protein sequence ID" value="PGH13730.1"/>
    <property type="molecule type" value="Genomic_DNA"/>
</dbReference>
<organism evidence="1 2">
    <name type="scientific">Polytolypa hystricis (strain UAMH7299)</name>
    <dbReference type="NCBI Taxonomy" id="1447883"/>
    <lineage>
        <taxon>Eukaryota</taxon>
        <taxon>Fungi</taxon>
        <taxon>Dikarya</taxon>
        <taxon>Ascomycota</taxon>
        <taxon>Pezizomycotina</taxon>
        <taxon>Eurotiomycetes</taxon>
        <taxon>Eurotiomycetidae</taxon>
        <taxon>Onygenales</taxon>
        <taxon>Onygenales incertae sedis</taxon>
        <taxon>Polytolypa</taxon>
    </lineage>
</organism>
<name>A0A2B7XXH9_POLH7</name>
<gene>
    <name evidence="1" type="ORF">AJ80_06235</name>
</gene>